<evidence type="ECO:0000313" key="1">
    <source>
        <dbReference type="EMBL" id="SMH66558.1"/>
    </source>
</evidence>
<dbReference type="EMBL" id="LT841305">
    <property type="protein sequence ID" value="SMH66558.1"/>
    <property type="molecule type" value="Genomic_DNA"/>
</dbReference>
<dbReference type="Proteomes" id="UP000193925">
    <property type="component" value="Chromosome AFERRI"/>
</dbReference>
<sequence length="52" mass="5885">MNSVTISRCGLSYKTNKIMLAITNPQDIVTNLKRHITKPIMPTPFAQVKIEK</sequence>
<reference evidence="1 2" key="1">
    <citation type="submission" date="2017-03" db="EMBL/GenBank/DDBJ databases">
        <authorList>
            <person name="Regsiter A."/>
            <person name="William W."/>
        </authorList>
    </citation>
    <scope>NUCLEOTIDE SEQUENCE [LARGE SCALE GENOMIC DNA]</scope>
    <source>
        <strain evidence="1">PRJEB5721</strain>
    </source>
</reference>
<keyword evidence="2" id="KW-1185">Reference proteome</keyword>
<gene>
    <name evidence="1" type="ORF">AFERRI_30290</name>
</gene>
<accession>A0ABY1MSR4</accession>
<proteinExistence type="predicted"/>
<evidence type="ECO:0000313" key="2">
    <source>
        <dbReference type="Proteomes" id="UP000193925"/>
    </source>
</evidence>
<protein>
    <recommendedName>
        <fullName evidence="3">Transposase</fullName>
    </recommendedName>
</protein>
<name>A0ABY1MSR4_9PROT</name>
<organism evidence="1 2">
    <name type="scientific">Acidithiobacillus ferrivorans</name>
    <dbReference type="NCBI Taxonomy" id="160808"/>
    <lineage>
        <taxon>Bacteria</taxon>
        <taxon>Pseudomonadati</taxon>
        <taxon>Pseudomonadota</taxon>
        <taxon>Acidithiobacillia</taxon>
        <taxon>Acidithiobacillales</taxon>
        <taxon>Acidithiobacillaceae</taxon>
        <taxon>Acidithiobacillus</taxon>
    </lineage>
</organism>
<evidence type="ECO:0008006" key="3">
    <source>
        <dbReference type="Google" id="ProtNLM"/>
    </source>
</evidence>